<sequence>MHESNDKAVSKPLGHDDQSGFQFAQEMLCGDVTAAVNFDRLQKHPVMGYILFEYLLCDEKQTVTPHTSHPKWYWGKNKAKFLGLWRVARSLDATLYLVNYAKAGTPHQDKVRVIEVLDMDVDGIKMERTAKITRKEFSDWFRKLNRACIASAHEIALDGKYDLFHMDRESIGKIRPHFGRYSGEPVWKIAELPDNGDYAYILRSYNRP</sequence>
<dbReference type="EMBL" id="FOIM01000008">
    <property type="protein sequence ID" value="SET53518.1"/>
    <property type="molecule type" value="Genomic_DNA"/>
</dbReference>
<gene>
    <name evidence="1" type="ORF">SAMN05216313_10816</name>
</gene>
<reference evidence="2" key="1">
    <citation type="submission" date="2016-10" db="EMBL/GenBank/DDBJ databases">
        <authorList>
            <person name="Varghese N."/>
            <person name="Submissions S."/>
        </authorList>
    </citation>
    <scope>NUCLEOTIDE SEQUENCE [LARGE SCALE GENOMIC DNA]</scope>
    <source>
        <strain evidence="2">NLAE-zl-G277</strain>
    </source>
</reference>
<keyword evidence="2" id="KW-1185">Reference proteome</keyword>
<dbReference type="AlphaFoldDB" id="A0A1I0F639"/>
<evidence type="ECO:0000313" key="1">
    <source>
        <dbReference type="EMBL" id="SET53518.1"/>
    </source>
</evidence>
<accession>A0A1I0F639</accession>
<proteinExistence type="predicted"/>
<dbReference type="Proteomes" id="UP000198508">
    <property type="component" value="Unassembled WGS sequence"/>
</dbReference>
<evidence type="ECO:0000313" key="2">
    <source>
        <dbReference type="Proteomes" id="UP000198508"/>
    </source>
</evidence>
<name>A0A1I0F639_9FIRM</name>
<protein>
    <submittedName>
        <fullName evidence="1">Uncharacterized protein</fullName>
    </submittedName>
</protein>
<dbReference type="STRING" id="460384.SAMN05216313_10816"/>
<organism evidence="1 2">
    <name type="scientific">Enterocloster lavalensis</name>
    <dbReference type="NCBI Taxonomy" id="460384"/>
    <lineage>
        <taxon>Bacteria</taxon>
        <taxon>Bacillati</taxon>
        <taxon>Bacillota</taxon>
        <taxon>Clostridia</taxon>
        <taxon>Lachnospirales</taxon>
        <taxon>Lachnospiraceae</taxon>
        <taxon>Enterocloster</taxon>
    </lineage>
</organism>
<dbReference type="RefSeq" id="WP_092362725.1">
    <property type="nucleotide sequence ID" value="NZ_CP176637.1"/>
</dbReference>